<protein>
    <submittedName>
        <fullName evidence="6">Transcriptional regulator, LacI family</fullName>
    </submittedName>
</protein>
<keyword evidence="7" id="KW-1185">Reference proteome</keyword>
<dbReference type="InterPro" id="IPR028082">
    <property type="entry name" value="Peripla_BP_I"/>
</dbReference>
<evidence type="ECO:0000256" key="1">
    <source>
        <dbReference type="ARBA" id="ARBA00022491"/>
    </source>
</evidence>
<dbReference type="PANTHER" id="PTHR30146:SF95">
    <property type="entry name" value="RIBOSE OPERON REPRESSOR"/>
    <property type="match status" value="1"/>
</dbReference>
<dbReference type="AlphaFoldDB" id="A0A1I5J8J5"/>
<accession>A0A1I5J8J5</accession>
<dbReference type="SMART" id="SM00354">
    <property type="entry name" value="HTH_LACI"/>
    <property type="match status" value="1"/>
</dbReference>
<dbReference type="InterPro" id="IPR046335">
    <property type="entry name" value="LacI/GalR-like_sensor"/>
</dbReference>
<evidence type="ECO:0000259" key="5">
    <source>
        <dbReference type="PROSITE" id="PS50932"/>
    </source>
</evidence>
<dbReference type="CDD" id="cd06278">
    <property type="entry name" value="PBP1_LacI-like"/>
    <property type="match status" value="1"/>
</dbReference>
<dbReference type="EMBL" id="FOVR01000011">
    <property type="protein sequence ID" value="SFO68960.1"/>
    <property type="molecule type" value="Genomic_DNA"/>
</dbReference>
<keyword evidence="2" id="KW-0805">Transcription regulation</keyword>
<dbReference type="InterPro" id="IPR000843">
    <property type="entry name" value="HTH_LacI"/>
</dbReference>
<dbReference type="Pfam" id="PF00356">
    <property type="entry name" value="LacI"/>
    <property type="match status" value="1"/>
</dbReference>
<evidence type="ECO:0000256" key="3">
    <source>
        <dbReference type="ARBA" id="ARBA00023125"/>
    </source>
</evidence>
<name>A0A1I5J8J5_9HYPH</name>
<keyword evidence="4" id="KW-0804">Transcription</keyword>
<dbReference type="PROSITE" id="PS50932">
    <property type="entry name" value="HTH_LACI_2"/>
    <property type="match status" value="1"/>
</dbReference>
<proteinExistence type="predicted"/>
<dbReference type="RefSeq" id="WP_090074469.1">
    <property type="nucleotide sequence ID" value="NZ_FOVR01000011.1"/>
</dbReference>
<sequence>MNDKFVSASDVAKRAGVSRSAVSRTFTTGASVSEKTRRKVMAAAEELGYKVNLLARTLHMSRSDLVGVVGKNLSSPYISAQIDALSAALSKHDLQCILVNLAQVDGDITKSVERLLEYRVRTVVLLSGAAPDEVVRICAANGTRLVLINRTMPAAVAHADMIEADSATGGRLAARRLIQAGCQNVAVLVSASRTHAKRARAEAFIAEMDRSGVAVTQWREGPHCYETGADAARTLLARPGIDGIFAVSDELALGALNTARHELGFSVPEDLSIIGFDDAPISGWSSHDLTTVRQSLSALTEATLQAVMGPANGPSSRRSIPVKLVERGSVR</sequence>
<feature type="domain" description="HTH lacI-type" evidence="5">
    <location>
        <begin position="6"/>
        <end position="60"/>
    </location>
</feature>
<reference evidence="6 7" key="1">
    <citation type="submission" date="2016-10" db="EMBL/GenBank/DDBJ databases">
        <authorList>
            <person name="de Groot N.N."/>
        </authorList>
    </citation>
    <scope>NUCLEOTIDE SEQUENCE [LARGE SCALE GENOMIC DNA]</scope>
    <source>
        <strain evidence="6 7">CGMCC 1.9157</strain>
    </source>
</reference>
<dbReference type="Gene3D" id="3.40.50.2300">
    <property type="match status" value="2"/>
</dbReference>
<dbReference type="Pfam" id="PF13377">
    <property type="entry name" value="Peripla_BP_3"/>
    <property type="match status" value="1"/>
</dbReference>
<dbReference type="PANTHER" id="PTHR30146">
    <property type="entry name" value="LACI-RELATED TRANSCRIPTIONAL REPRESSOR"/>
    <property type="match status" value="1"/>
</dbReference>
<dbReference type="OrthoDB" id="9772505at2"/>
<dbReference type="SUPFAM" id="SSF47413">
    <property type="entry name" value="lambda repressor-like DNA-binding domains"/>
    <property type="match status" value="1"/>
</dbReference>
<dbReference type="SUPFAM" id="SSF53822">
    <property type="entry name" value="Periplasmic binding protein-like I"/>
    <property type="match status" value="1"/>
</dbReference>
<organism evidence="6 7">
    <name type="scientific">Cohaesibacter marisflavi</name>
    <dbReference type="NCBI Taxonomy" id="655353"/>
    <lineage>
        <taxon>Bacteria</taxon>
        <taxon>Pseudomonadati</taxon>
        <taxon>Pseudomonadota</taxon>
        <taxon>Alphaproteobacteria</taxon>
        <taxon>Hyphomicrobiales</taxon>
        <taxon>Cohaesibacteraceae</taxon>
    </lineage>
</organism>
<dbReference type="GO" id="GO:0003700">
    <property type="term" value="F:DNA-binding transcription factor activity"/>
    <property type="evidence" value="ECO:0007669"/>
    <property type="project" value="TreeGrafter"/>
</dbReference>
<keyword evidence="1" id="KW-0678">Repressor</keyword>
<evidence type="ECO:0000313" key="7">
    <source>
        <dbReference type="Proteomes" id="UP000199236"/>
    </source>
</evidence>
<evidence type="ECO:0000313" key="6">
    <source>
        <dbReference type="EMBL" id="SFO68960.1"/>
    </source>
</evidence>
<dbReference type="InterPro" id="IPR010982">
    <property type="entry name" value="Lambda_DNA-bd_dom_sf"/>
</dbReference>
<gene>
    <name evidence="6" type="ORF">SAMN04488056_11112</name>
</gene>
<dbReference type="Proteomes" id="UP000199236">
    <property type="component" value="Unassembled WGS sequence"/>
</dbReference>
<keyword evidence="3" id="KW-0238">DNA-binding</keyword>
<dbReference type="CDD" id="cd01392">
    <property type="entry name" value="HTH_LacI"/>
    <property type="match status" value="1"/>
</dbReference>
<dbReference type="GO" id="GO:0000976">
    <property type="term" value="F:transcription cis-regulatory region binding"/>
    <property type="evidence" value="ECO:0007669"/>
    <property type="project" value="TreeGrafter"/>
</dbReference>
<evidence type="ECO:0000256" key="4">
    <source>
        <dbReference type="ARBA" id="ARBA00023163"/>
    </source>
</evidence>
<dbReference type="Gene3D" id="1.10.260.40">
    <property type="entry name" value="lambda repressor-like DNA-binding domains"/>
    <property type="match status" value="1"/>
</dbReference>
<evidence type="ECO:0000256" key="2">
    <source>
        <dbReference type="ARBA" id="ARBA00023015"/>
    </source>
</evidence>
<dbReference type="STRING" id="655353.SAMN04488056_11112"/>